<protein>
    <recommendedName>
        <fullName evidence="5">FAR1 domain-containing protein</fullName>
    </recommendedName>
</protein>
<reference evidence="2 4" key="1">
    <citation type="submission" date="2020-01" db="EMBL/GenBank/DDBJ databases">
        <authorList>
            <consortium name="DOE Joint Genome Institute"/>
            <person name="Haridas S."/>
            <person name="Albert R."/>
            <person name="Binder M."/>
            <person name="Bloem J."/>
            <person name="Labutti K."/>
            <person name="Salamov A."/>
            <person name="Andreopoulos B."/>
            <person name="Baker S.E."/>
            <person name="Barry K."/>
            <person name="Bills G."/>
            <person name="Bluhm B.H."/>
            <person name="Cannon C."/>
            <person name="Castanera R."/>
            <person name="Culley D.E."/>
            <person name="Daum C."/>
            <person name="Ezra D."/>
            <person name="Gonzalez J.B."/>
            <person name="Henrissat B."/>
            <person name="Kuo A."/>
            <person name="Liang C."/>
            <person name="Lipzen A."/>
            <person name="Lutzoni F."/>
            <person name="Magnuson J."/>
            <person name="Mondo S."/>
            <person name="Nolan M."/>
            <person name="Ohm R."/>
            <person name="Pangilinan J."/>
            <person name="Park H.-J."/>
            <person name="Ramirez L."/>
            <person name="Alfaro M."/>
            <person name="Sun H."/>
            <person name="Tritt A."/>
            <person name="Yoshinaga Y."/>
            <person name="Zwiers L.-H."/>
            <person name="Turgeon B.G."/>
            <person name="Goodwin S.B."/>
            <person name="Spatafora J.W."/>
            <person name="Crous P.W."/>
            <person name="Grigoriev I.V."/>
        </authorList>
    </citation>
    <scope>NUCLEOTIDE SEQUENCE</scope>
    <source>
        <strain evidence="2 4">CBS 781.70</strain>
    </source>
</reference>
<evidence type="ECO:0000313" key="3">
    <source>
        <dbReference type="Proteomes" id="UP000504638"/>
    </source>
</evidence>
<feature type="signal peptide" evidence="1">
    <location>
        <begin position="1"/>
        <end position="17"/>
    </location>
</feature>
<dbReference type="AlphaFoldDB" id="A0A6G1FVQ0"/>
<organism evidence="2">
    <name type="scientific">Eremomyces bilateralis CBS 781.70</name>
    <dbReference type="NCBI Taxonomy" id="1392243"/>
    <lineage>
        <taxon>Eukaryota</taxon>
        <taxon>Fungi</taxon>
        <taxon>Dikarya</taxon>
        <taxon>Ascomycota</taxon>
        <taxon>Pezizomycotina</taxon>
        <taxon>Dothideomycetes</taxon>
        <taxon>Dothideomycetes incertae sedis</taxon>
        <taxon>Eremomycetales</taxon>
        <taxon>Eremomycetaceae</taxon>
        <taxon>Eremomyces</taxon>
    </lineage>
</organism>
<dbReference type="EMBL" id="ML975170">
    <property type="protein sequence ID" value="KAF1809762.1"/>
    <property type="molecule type" value="Genomic_DNA"/>
</dbReference>
<sequence>MQDFWLALLTLIYLVNQQEKTIRTTHVLPEFDEDAFELEMLAYLEESQTRRQTATRQARQAVGLTFNLFPATDTQFPDPPINPTGGFETLGAAEEYIRRYARDRWFGISRQRSNVDKRNVVRKVFVQCNRAGTCFSKAQRRKSASRKSNCPWKVIIKRVDAGSSLVTA</sequence>
<dbReference type="RefSeq" id="XP_033531393.1">
    <property type="nucleotide sequence ID" value="XM_033673911.1"/>
</dbReference>
<dbReference type="GeneID" id="54414481"/>
<reference evidence="4" key="3">
    <citation type="submission" date="2025-04" db="UniProtKB">
        <authorList>
            <consortium name="RefSeq"/>
        </authorList>
    </citation>
    <scope>IDENTIFICATION</scope>
    <source>
        <strain evidence="4">CBS 781.70</strain>
    </source>
</reference>
<feature type="chain" id="PRO_5044631629" description="FAR1 domain-containing protein" evidence="1">
    <location>
        <begin position="18"/>
        <end position="168"/>
    </location>
</feature>
<evidence type="ECO:0000313" key="4">
    <source>
        <dbReference type="RefSeq" id="XP_033531393.1"/>
    </source>
</evidence>
<accession>A0A6G1FVQ0</accession>
<dbReference type="Proteomes" id="UP000504638">
    <property type="component" value="Unplaced"/>
</dbReference>
<proteinExistence type="predicted"/>
<reference evidence="4" key="2">
    <citation type="submission" date="2020-04" db="EMBL/GenBank/DDBJ databases">
        <authorList>
            <consortium name="NCBI Genome Project"/>
        </authorList>
    </citation>
    <scope>NUCLEOTIDE SEQUENCE</scope>
    <source>
        <strain evidence="4">CBS 781.70</strain>
    </source>
</reference>
<gene>
    <name evidence="2 4" type="ORF">P152DRAFT_148182</name>
</gene>
<evidence type="ECO:0008006" key="5">
    <source>
        <dbReference type="Google" id="ProtNLM"/>
    </source>
</evidence>
<evidence type="ECO:0000313" key="2">
    <source>
        <dbReference type="EMBL" id="KAF1809762.1"/>
    </source>
</evidence>
<evidence type="ECO:0000256" key="1">
    <source>
        <dbReference type="SAM" id="SignalP"/>
    </source>
</evidence>
<name>A0A6G1FVQ0_9PEZI</name>
<keyword evidence="1" id="KW-0732">Signal</keyword>
<keyword evidence="3" id="KW-1185">Reference proteome</keyword>